<organism evidence="1 2">
    <name type="scientific">Thelephora ganbajun</name>
    <name type="common">Ganba fungus</name>
    <dbReference type="NCBI Taxonomy" id="370292"/>
    <lineage>
        <taxon>Eukaryota</taxon>
        <taxon>Fungi</taxon>
        <taxon>Dikarya</taxon>
        <taxon>Basidiomycota</taxon>
        <taxon>Agaricomycotina</taxon>
        <taxon>Agaricomycetes</taxon>
        <taxon>Thelephorales</taxon>
        <taxon>Thelephoraceae</taxon>
        <taxon>Thelephora</taxon>
    </lineage>
</organism>
<accession>A0ACB6ZRJ0</accession>
<name>A0ACB6ZRJ0_THEGA</name>
<evidence type="ECO:0000313" key="1">
    <source>
        <dbReference type="EMBL" id="KAF9652068.1"/>
    </source>
</evidence>
<reference evidence="1" key="1">
    <citation type="submission" date="2019-10" db="EMBL/GenBank/DDBJ databases">
        <authorList>
            <consortium name="DOE Joint Genome Institute"/>
            <person name="Kuo A."/>
            <person name="Miyauchi S."/>
            <person name="Kiss E."/>
            <person name="Drula E."/>
            <person name="Kohler A."/>
            <person name="Sanchez-Garcia M."/>
            <person name="Andreopoulos B."/>
            <person name="Barry K.W."/>
            <person name="Bonito G."/>
            <person name="Buee M."/>
            <person name="Carver A."/>
            <person name="Chen C."/>
            <person name="Cichocki N."/>
            <person name="Clum A."/>
            <person name="Culley D."/>
            <person name="Crous P.W."/>
            <person name="Fauchery L."/>
            <person name="Girlanda M."/>
            <person name="Hayes R."/>
            <person name="Keri Z."/>
            <person name="Labutti K."/>
            <person name="Lipzen A."/>
            <person name="Lombard V."/>
            <person name="Magnuson J."/>
            <person name="Maillard F."/>
            <person name="Morin E."/>
            <person name="Murat C."/>
            <person name="Nolan M."/>
            <person name="Ohm R."/>
            <person name="Pangilinan J."/>
            <person name="Pereira M."/>
            <person name="Perotto S."/>
            <person name="Peter M."/>
            <person name="Riley R."/>
            <person name="Sitrit Y."/>
            <person name="Stielow B."/>
            <person name="Szollosi G."/>
            <person name="Zifcakova L."/>
            <person name="Stursova M."/>
            <person name="Spatafora J.W."/>
            <person name="Tedersoo L."/>
            <person name="Vaario L.-M."/>
            <person name="Yamada A."/>
            <person name="Yan M."/>
            <person name="Wang P."/>
            <person name="Xu J."/>
            <person name="Bruns T."/>
            <person name="Baldrian P."/>
            <person name="Vilgalys R."/>
            <person name="Henrissat B."/>
            <person name="Grigoriev I.V."/>
            <person name="Hibbett D."/>
            <person name="Nagy L.G."/>
            <person name="Martin F.M."/>
        </authorList>
    </citation>
    <scope>NUCLEOTIDE SEQUENCE</scope>
    <source>
        <strain evidence="1">P2</strain>
    </source>
</reference>
<dbReference type="Proteomes" id="UP000886501">
    <property type="component" value="Unassembled WGS sequence"/>
</dbReference>
<proteinExistence type="predicted"/>
<dbReference type="EMBL" id="MU117971">
    <property type="protein sequence ID" value="KAF9652068.1"/>
    <property type="molecule type" value="Genomic_DNA"/>
</dbReference>
<keyword evidence="2" id="KW-1185">Reference proteome</keyword>
<sequence length="302" mass="33461">MNEDPKASSNPEISPTAPLPVLRGKEVESSMESRDRHVPTHKPSGGPREEEKRENAARSEEVRRLRREVERGGTRTGVELIERIHDLYQKIVGEQIQRTRAVEQRLKQTEELLATRSAELSEARTFLSTTDRLSEVEVLGIVRDLNEIIFQIAVTLTEEWEKLESSQAAGRMDIDPISRPHTPTLVQLARNRDLTAVALERIESMVQVIIRLESTFMVGVTSSDMTLLFETPGTAFDDARMVNDFGSDSASAPTTGRRDSVAGTTEVGVGKSTCGRPGETRRGETLLKTKVVLEKDVVGGEA</sequence>
<protein>
    <submittedName>
        <fullName evidence="1">Uncharacterized protein</fullName>
    </submittedName>
</protein>
<gene>
    <name evidence="1" type="ORF">BDM02DRAFT_3126675</name>
</gene>
<evidence type="ECO:0000313" key="2">
    <source>
        <dbReference type="Proteomes" id="UP000886501"/>
    </source>
</evidence>
<comment type="caution">
    <text evidence="1">The sequence shown here is derived from an EMBL/GenBank/DDBJ whole genome shotgun (WGS) entry which is preliminary data.</text>
</comment>
<reference evidence="1" key="2">
    <citation type="journal article" date="2020" name="Nat. Commun.">
        <title>Large-scale genome sequencing of mycorrhizal fungi provides insights into the early evolution of symbiotic traits.</title>
        <authorList>
            <person name="Miyauchi S."/>
            <person name="Kiss E."/>
            <person name="Kuo A."/>
            <person name="Drula E."/>
            <person name="Kohler A."/>
            <person name="Sanchez-Garcia M."/>
            <person name="Morin E."/>
            <person name="Andreopoulos B."/>
            <person name="Barry K.W."/>
            <person name="Bonito G."/>
            <person name="Buee M."/>
            <person name="Carver A."/>
            <person name="Chen C."/>
            <person name="Cichocki N."/>
            <person name="Clum A."/>
            <person name="Culley D."/>
            <person name="Crous P.W."/>
            <person name="Fauchery L."/>
            <person name="Girlanda M."/>
            <person name="Hayes R.D."/>
            <person name="Keri Z."/>
            <person name="LaButti K."/>
            <person name="Lipzen A."/>
            <person name="Lombard V."/>
            <person name="Magnuson J."/>
            <person name="Maillard F."/>
            <person name="Murat C."/>
            <person name="Nolan M."/>
            <person name="Ohm R.A."/>
            <person name="Pangilinan J."/>
            <person name="Pereira M.F."/>
            <person name="Perotto S."/>
            <person name="Peter M."/>
            <person name="Pfister S."/>
            <person name="Riley R."/>
            <person name="Sitrit Y."/>
            <person name="Stielow J.B."/>
            <person name="Szollosi G."/>
            <person name="Zifcakova L."/>
            <person name="Stursova M."/>
            <person name="Spatafora J.W."/>
            <person name="Tedersoo L."/>
            <person name="Vaario L.M."/>
            <person name="Yamada A."/>
            <person name="Yan M."/>
            <person name="Wang P."/>
            <person name="Xu J."/>
            <person name="Bruns T."/>
            <person name="Baldrian P."/>
            <person name="Vilgalys R."/>
            <person name="Dunand C."/>
            <person name="Henrissat B."/>
            <person name="Grigoriev I.V."/>
            <person name="Hibbett D."/>
            <person name="Nagy L.G."/>
            <person name="Martin F.M."/>
        </authorList>
    </citation>
    <scope>NUCLEOTIDE SEQUENCE</scope>
    <source>
        <strain evidence="1">P2</strain>
    </source>
</reference>